<dbReference type="WBParaSite" id="Gr19_v10_g6700.t1">
    <property type="protein sequence ID" value="Gr19_v10_g6700.t1"/>
    <property type="gene ID" value="Gr19_v10_g6700"/>
</dbReference>
<name>A0A914I544_GLORO</name>
<accession>A0A914I544</accession>
<feature type="region of interest" description="Disordered" evidence="1">
    <location>
        <begin position="96"/>
        <end position="118"/>
    </location>
</feature>
<proteinExistence type="predicted"/>
<keyword evidence="2" id="KW-1185">Reference proteome</keyword>
<evidence type="ECO:0000256" key="1">
    <source>
        <dbReference type="SAM" id="MobiDB-lite"/>
    </source>
</evidence>
<protein>
    <submittedName>
        <fullName evidence="3">Uncharacterized protein</fullName>
    </submittedName>
</protein>
<feature type="region of interest" description="Disordered" evidence="1">
    <location>
        <begin position="31"/>
        <end position="60"/>
    </location>
</feature>
<organism evidence="2 3">
    <name type="scientific">Globodera rostochiensis</name>
    <name type="common">Golden nematode worm</name>
    <name type="synonym">Heterodera rostochiensis</name>
    <dbReference type="NCBI Taxonomy" id="31243"/>
    <lineage>
        <taxon>Eukaryota</taxon>
        <taxon>Metazoa</taxon>
        <taxon>Ecdysozoa</taxon>
        <taxon>Nematoda</taxon>
        <taxon>Chromadorea</taxon>
        <taxon>Rhabditida</taxon>
        <taxon>Tylenchina</taxon>
        <taxon>Tylenchomorpha</taxon>
        <taxon>Tylenchoidea</taxon>
        <taxon>Heteroderidae</taxon>
        <taxon>Heteroderinae</taxon>
        <taxon>Globodera</taxon>
    </lineage>
</organism>
<evidence type="ECO:0000313" key="2">
    <source>
        <dbReference type="Proteomes" id="UP000887572"/>
    </source>
</evidence>
<dbReference type="AlphaFoldDB" id="A0A914I544"/>
<evidence type="ECO:0000313" key="3">
    <source>
        <dbReference type="WBParaSite" id="Gr19_v10_g6700.t1"/>
    </source>
</evidence>
<reference evidence="3" key="1">
    <citation type="submission" date="2022-11" db="UniProtKB">
        <authorList>
            <consortium name="WormBaseParasite"/>
        </authorList>
    </citation>
    <scope>IDENTIFICATION</scope>
</reference>
<dbReference type="Proteomes" id="UP000887572">
    <property type="component" value="Unplaced"/>
</dbReference>
<sequence length="118" mass="12456">MCCCCALGGVNWRWWWVKLGKALERSAASAAGVELGHSPADEEEAGKIGFADPADARGPKPITQIHANASTAAARTLGFVGAQCASITERLTLAKVNSSSRWSRGAEEKEAEPNDTLD</sequence>